<evidence type="ECO:0000256" key="5">
    <source>
        <dbReference type="ARBA" id="ARBA00023159"/>
    </source>
</evidence>
<protein>
    <recommendedName>
        <fullName evidence="8">Mediator of RNA polymerase II transcription subunit 8</fullName>
    </recommendedName>
    <alternativeName>
        <fullName evidence="8">Mediator complex subunit 8</fullName>
    </alternativeName>
</protein>
<dbReference type="GO" id="GO:0016592">
    <property type="term" value="C:mediator complex"/>
    <property type="evidence" value="ECO:0007669"/>
    <property type="project" value="InterPro"/>
</dbReference>
<keyword evidence="7 8" id="KW-0539">Nucleus</keyword>
<keyword evidence="4 8" id="KW-0805">Transcription regulation</keyword>
<dbReference type="Proteomes" id="UP000639338">
    <property type="component" value="Unassembled WGS sequence"/>
</dbReference>
<dbReference type="GO" id="GO:0000978">
    <property type="term" value="F:RNA polymerase II cis-regulatory region sequence-specific DNA binding"/>
    <property type="evidence" value="ECO:0007669"/>
    <property type="project" value="TreeGrafter"/>
</dbReference>
<evidence type="ECO:0000256" key="8">
    <source>
        <dbReference type="RuleBase" id="RU364144"/>
    </source>
</evidence>
<comment type="subcellular location">
    <subcellularLocation>
        <location evidence="1 8">Nucleus</location>
    </subcellularLocation>
</comment>
<evidence type="ECO:0000313" key="11">
    <source>
        <dbReference type="Proteomes" id="UP000639338"/>
    </source>
</evidence>
<sequence length="258" mass="28129">MQREEKQLDSALEAIITRVNDLKSSISSMLFKLEHEYEMLNWPSFLDNFALIAGHLTSLSKILAHDKAPNLRSLTVLPLLLSPEKDDELMRMTEGRISTFAHDLVPDYLRTKPEPQAEQKMVQLEMKAANLSYDASHKQVTQYTKVINHVWEIANKAREEWESEAGARAAQAQTSSTADTHVLVAAVGMGKGLKSDSVQMVQSGNVGPGGMMVGRPGSQPGPGGPGPMGNPQMGQMGKAPSAIKTNIKAASQIHPYGR</sequence>
<dbReference type="PANTHER" id="PTHR13074">
    <property type="entry name" value="MEDIATOR OF RNA POLYMERASE II TRANSCRIPTION SUBUNIT 8"/>
    <property type="match status" value="1"/>
</dbReference>
<evidence type="ECO:0000256" key="6">
    <source>
        <dbReference type="ARBA" id="ARBA00023163"/>
    </source>
</evidence>
<dbReference type="GO" id="GO:0003712">
    <property type="term" value="F:transcription coregulator activity"/>
    <property type="evidence" value="ECO:0007669"/>
    <property type="project" value="InterPro"/>
</dbReference>
<gene>
    <name evidence="8" type="primary">MED8</name>
    <name evidence="10" type="ORF">HCN44_002042</name>
</gene>
<dbReference type="InterPro" id="IPR019364">
    <property type="entry name" value="Mediatior_Med8_fun/met"/>
</dbReference>
<evidence type="ECO:0000256" key="7">
    <source>
        <dbReference type="ARBA" id="ARBA00023242"/>
    </source>
</evidence>
<comment type="caution">
    <text evidence="10">The sequence shown here is derived from an EMBL/GenBank/DDBJ whole genome shotgun (WGS) entry which is preliminary data.</text>
</comment>
<dbReference type="OrthoDB" id="150687at2759"/>
<keyword evidence="5 8" id="KW-0010">Activator</keyword>
<dbReference type="GO" id="GO:0070847">
    <property type="term" value="C:core mediator complex"/>
    <property type="evidence" value="ECO:0007669"/>
    <property type="project" value="TreeGrafter"/>
</dbReference>
<keyword evidence="6 8" id="KW-0804">Transcription</keyword>
<evidence type="ECO:0000256" key="4">
    <source>
        <dbReference type="ARBA" id="ARBA00023015"/>
    </source>
</evidence>
<name>A0A835CXC5_APHGI</name>
<organism evidence="10 11">
    <name type="scientific">Aphidius gifuensis</name>
    <name type="common">Parasitoid wasp</name>
    <dbReference type="NCBI Taxonomy" id="684658"/>
    <lineage>
        <taxon>Eukaryota</taxon>
        <taxon>Metazoa</taxon>
        <taxon>Ecdysozoa</taxon>
        <taxon>Arthropoda</taxon>
        <taxon>Hexapoda</taxon>
        <taxon>Insecta</taxon>
        <taxon>Pterygota</taxon>
        <taxon>Neoptera</taxon>
        <taxon>Endopterygota</taxon>
        <taxon>Hymenoptera</taxon>
        <taxon>Apocrita</taxon>
        <taxon>Ichneumonoidea</taxon>
        <taxon>Braconidae</taxon>
        <taxon>Aphidiinae</taxon>
        <taxon>Aphidius</taxon>
    </lineage>
</organism>
<evidence type="ECO:0000256" key="1">
    <source>
        <dbReference type="ARBA" id="ARBA00004123"/>
    </source>
</evidence>
<dbReference type="Pfam" id="PF10232">
    <property type="entry name" value="Med8"/>
    <property type="match status" value="1"/>
</dbReference>
<keyword evidence="11" id="KW-1185">Reference proteome</keyword>
<comment type="function">
    <text evidence="8">Component of the Mediator complex, a coactivator involved in the regulated transcription of nearly all RNA polymerase II-dependent genes. Mediator functions as a bridge to convey information from gene-specific regulatory proteins to the basal RNA polymerase II transcription machinery. Mediator is recruited to promoters by direct interactions with regulatory proteins and serves as a scaffold for the assembly of a functional preinitiation complex with RNA polymerase II and the general transcription factors.</text>
</comment>
<reference evidence="10 11" key="1">
    <citation type="submission" date="2020-08" db="EMBL/GenBank/DDBJ databases">
        <title>Aphidius gifuensis genome sequencing and assembly.</title>
        <authorList>
            <person name="Du Z."/>
        </authorList>
    </citation>
    <scope>NUCLEOTIDE SEQUENCE [LARGE SCALE GENOMIC DNA]</scope>
    <source>
        <strain evidence="10">YNYX2018</strain>
        <tissue evidence="10">Adults</tissue>
    </source>
</reference>
<comment type="subunit">
    <text evidence="3 8">Component of the Mediator complex.</text>
</comment>
<dbReference type="EMBL" id="JACMRX010000001">
    <property type="protein sequence ID" value="KAF7996410.1"/>
    <property type="molecule type" value="Genomic_DNA"/>
</dbReference>
<dbReference type="PANTHER" id="PTHR13074:SF9">
    <property type="entry name" value="MEDIATOR OF RNA POLYMERASE II TRANSCRIPTION SUBUNIT 8"/>
    <property type="match status" value="1"/>
</dbReference>
<dbReference type="AlphaFoldDB" id="A0A835CXC5"/>
<dbReference type="Gene3D" id="1.20.58.1710">
    <property type="match status" value="1"/>
</dbReference>
<accession>A0A835CXC5</accession>
<feature type="region of interest" description="Disordered" evidence="9">
    <location>
        <begin position="213"/>
        <end position="258"/>
    </location>
</feature>
<evidence type="ECO:0000256" key="9">
    <source>
        <dbReference type="SAM" id="MobiDB-lite"/>
    </source>
</evidence>
<evidence type="ECO:0000256" key="3">
    <source>
        <dbReference type="ARBA" id="ARBA00011837"/>
    </source>
</evidence>
<dbReference type="GO" id="GO:0006357">
    <property type="term" value="P:regulation of transcription by RNA polymerase II"/>
    <property type="evidence" value="ECO:0007669"/>
    <property type="project" value="InterPro"/>
</dbReference>
<proteinExistence type="inferred from homology"/>
<comment type="similarity">
    <text evidence="2 8">Belongs to the Mediator complex subunit 8 family.</text>
</comment>
<evidence type="ECO:0000256" key="2">
    <source>
        <dbReference type="ARBA" id="ARBA00005716"/>
    </source>
</evidence>
<evidence type="ECO:0000313" key="10">
    <source>
        <dbReference type="EMBL" id="KAF7996410.1"/>
    </source>
</evidence>